<dbReference type="AlphaFoldDB" id="A0A0S3RHE1"/>
<dbReference type="Proteomes" id="UP000291084">
    <property type="component" value="Chromosome 2"/>
</dbReference>
<gene>
    <name evidence="1" type="primary">Vigan.02G286200</name>
    <name evidence="1" type="ORF">VIGAN_02286200</name>
</gene>
<protein>
    <submittedName>
        <fullName evidence="1">Uncharacterized protein</fullName>
    </submittedName>
</protein>
<evidence type="ECO:0000313" key="1">
    <source>
        <dbReference type="EMBL" id="BAT79921.1"/>
    </source>
</evidence>
<name>A0A0S3RHE1_PHAAN</name>
<reference evidence="1 2" key="1">
    <citation type="journal article" date="2015" name="Sci. Rep.">
        <title>The power of single molecule real-time sequencing technology in the de novo assembly of a eukaryotic genome.</title>
        <authorList>
            <person name="Sakai H."/>
            <person name="Naito K."/>
            <person name="Ogiso-Tanaka E."/>
            <person name="Takahashi Y."/>
            <person name="Iseki K."/>
            <person name="Muto C."/>
            <person name="Satou K."/>
            <person name="Teruya K."/>
            <person name="Shiroma A."/>
            <person name="Shimoji M."/>
            <person name="Hirano T."/>
            <person name="Itoh T."/>
            <person name="Kaga A."/>
            <person name="Tomooka N."/>
        </authorList>
    </citation>
    <scope>NUCLEOTIDE SEQUENCE [LARGE SCALE GENOMIC DNA]</scope>
    <source>
        <strain evidence="2">cv. Shumari</strain>
    </source>
</reference>
<proteinExistence type="predicted"/>
<accession>A0A0S3RHE1</accession>
<sequence length="69" mass="7974">MQRGNPLLSMLTNCHGQHWTLQHSNCGHWYHQHFALAAGFCFLENTYMLLPKTSLSKQILPSKKLSLYT</sequence>
<evidence type="ECO:0000313" key="2">
    <source>
        <dbReference type="Proteomes" id="UP000291084"/>
    </source>
</evidence>
<organism evidence="1 2">
    <name type="scientific">Vigna angularis var. angularis</name>
    <dbReference type="NCBI Taxonomy" id="157739"/>
    <lineage>
        <taxon>Eukaryota</taxon>
        <taxon>Viridiplantae</taxon>
        <taxon>Streptophyta</taxon>
        <taxon>Embryophyta</taxon>
        <taxon>Tracheophyta</taxon>
        <taxon>Spermatophyta</taxon>
        <taxon>Magnoliopsida</taxon>
        <taxon>eudicotyledons</taxon>
        <taxon>Gunneridae</taxon>
        <taxon>Pentapetalae</taxon>
        <taxon>rosids</taxon>
        <taxon>fabids</taxon>
        <taxon>Fabales</taxon>
        <taxon>Fabaceae</taxon>
        <taxon>Papilionoideae</taxon>
        <taxon>50 kb inversion clade</taxon>
        <taxon>NPAAA clade</taxon>
        <taxon>indigoferoid/millettioid clade</taxon>
        <taxon>Phaseoleae</taxon>
        <taxon>Vigna</taxon>
    </lineage>
</organism>
<dbReference type="EMBL" id="AP015035">
    <property type="protein sequence ID" value="BAT79921.1"/>
    <property type="molecule type" value="Genomic_DNA"/>
</dbReference>
<keyword evidence="2" id="KW-1185">Reference proteome</keyword>